<evidence type="ECO:0000313" key="6">
    <source>
        <dbReference type="EMBL" id="RZB87190.1"/>
    </source>
</evidence>
<dbReference type="Pfam" id="PF00806">
    <property type="entry name" value="PUF"/>
    <property type="match status" value="5"/>
</dbReference>
<dbReference type="SMR" id="A0A445IM87"/>
<keyword evidence="7" id="KW-1185">Reference proteome</keyword>
<gene>
    <name evidence="6" type="ORF">D0Y65_027044</name>
</gene>
<dbReference type="AlphaFoldDB" id="A0A445IM87"/>
<feature type="repeat" description="Pumilio" evidence="4">
    <location>
        <begin position="125"/>
        <end position="161"/>
    </location>
</feature>
<evidence type="ECO:0000256" key="4">
    <source>
        <dbReference type="PROSITE-ProRule" id="PRU00317"/>
    </source>
</evidence>
<dbReference type="GO" id="GO:0005737">
    <property type="term" value="C:cytoplasm"/>
    <property type="evidence" value="ECO:0007669"/>
    <property type="project" value="TreeGrafter"/>
</dbReference>
<evidence type="ECO:0000256" key="1">
    <source>
        <dbReference type="ARBA" id="ARBA00022737"/>
    </source>
</evidence>
<accession>A0A445IM87</accession>
<dbReference type="InterPro" id="IPR016024">
    <property type="entry name" value="ARM-type_fold"/>
</dbReference>
<comment type="caution">
    <text evidence="6">The sequence shown here is derived from an EMBL/GenBank/DDBJ whole genome shotgun (WGS) entry which is preliminary data.</text>
</comment>
<keyword evidence="1" id="KW-0677">Repeat</keyword>
<dbReference type="PROSITE" id="PS50302">
    <property type="entry name" value="PUM"/>
    <property type="match status" value="2"/>
</dbReference>
<feature type="domain" description="PUM-HD" evidence="5">
    <location>
        <begin position="1"/>
        <end position="186"/>
    </location>
</feature>
<dbReference type="SMART" id="SM00025">
    <property type="entry name" value="Pumilio"/>
    <property type="match status" value="2"/>
</dbReference>
<dbReference type="Gene3D" id="1.25.10.10">
    <property type="entry name" value="Leucine-rich Repeat Variant"/>
    <property type="match status" value="1"/>
</dbReference>
<dbReference type="GO" id="GO:0003729">
    <property type="term" value="F:mRNA binding"/>
    <property type="evidence" value="ECO:0007669"/>
    <property type="project" value="TreeGrafter"/>
</dbReference>
<dbReference type="PANTHER" id="PTHR12537:SF119">
    <property type="entry name" value="PUMILIO HOMOLOG 6, CHLOROPLASTIC"/>
    <property type="match status" value="1"/>
</dbReference>
<keyword evidence="2" id="KW-0810">Translation regulation</keyword>
<dbReference type="PROSITE" id="PS50303">
    <property type="entry name" value="PUM_HD"/>
    <property type="match status" value="1"/>
</dbReference>
<dbReference type="SUPFAM" id="SSF48371">
    <property type="entry name" value="ARM repeat"/>
    <property type="match status" value="1"/>
</dbReference>
<sequence>MPMLQAFYSHGSHFLQHKLESCGVKEKELVFKEFFEYGSPEQRKELANRLLVLQHCSDEIQCHFIVDQILESVFTLAQDQYGNYVTQHVLERGKPQERSQIIHKLSRHIVQLTQHKFASNVVEKCLEYGDAITMMKDQFSNYVIPKVLEICSENQRATLLSRITLNVDALKNTYGKHIVAQFEELVGECV</sequence>
<protein>
    <submittedName>
        <fullName evidence="6">Pumilio-like 5</fullName>
    </submittedName>
</protein>
<keyword evidence="3" id="KW-0694">RNA-binding</keyword>
<dbReference type="InterPro" id="IPR011989">
    <property type="entry name" value="ARM-like"/>
</dbReference>
<organism evidence="6 7">
    <name type="scientific">Glycine soja</name>
    <name type="common">Wild soybean</name>
    <dbReference type="NCBI Taxonomy" id="3848"/>
    <lineage>
        <taxon>Eukaryota</taxon>
        <taxon>Viridiplantae</taxon>
        <taxon>Streptophyta</taxon>
        <taxon>Embryophyta</taxon>
        <taxon>Tracheophyta</taxon>
        <taxon>Spermatophyta</taxon>
        <taxon>Magnoliopsida</taxon>
        <taxon>eudicotyledons</taxon>
        <taxon>Gunneridae</taxon>
        <taxon>Pentapetalae</taxon>
        <taxon>rosids</taxon>
        <taxon>fabids</taxon>
        <taxon>Fabales</taxon>
        <taxon>Fabaceae</taxon>
        <taxon>Papilionoideae</taxon>
        <taxon>50 kb inversion clade</taxon>
        <taxon>NPAAA clade</taxon>
        <taxon>indigoferoid/millettioid clade</taxon>
        <taxon>Phaseoleae</taxon>
        <taxon>Glycine</taxon>
        <taxon>Glycine subgen. Soja</taxon>
    </lineage>
</organism>
<dbReference type="Proteomes" id="UP000289340">
    <property type="component" value="Chromosome 10"/>
</dbReference>
<evidence type="ECO:0000256" key="3">
    <source>
        <dbReference type="ARBA" id="ARBA00022884"/>
    </source>
</evidence>
<evidence type="ECO:0000259" key="5">
    <source>
        <dbReference type="PROSITE" id="PS50303"/>
    </source>
</evidence>
<name>A0A445IM87_GLYSO</name>
<dbReference type="GO" id="GO:0006417">
    <property type="term" value="P:regulation of translation"/>
    <property type="evidence" value="ECO:0007669"/>
    <property type="project" value="UniProtKB-KW"/>
</dbReference>
<dbReference type="PANTHER" id="PTHR12537">
    <property type="entry name" value="RNA BINDING PROTEIN PUMILIO-RELATED"/>
    <property type="match status" value="1"/>
</dbReference>
<reference evidence="6 7" key="1">
    <citation type="submission" date="2018-09" db="EMBL/GenBank/DDBJ databases">
        <title>A high-quality reference genome of wild soybean provides a powerful tool to mine soybean genomes.</title>
        <authorList>
            <person name="Xie M."/>
            <person name="Chung C.Y.L."/>
            <person name="Li M.-W."/>
            <person name="Wong F.-L."/>
            <person name="Chan T.-F."/>
            <person name="Lam H.-M."/>
        </authorList>
    </citation>
    <scope>NUCLEOTIDE SEQUENCE [LARGE SCALE GENOMIC DNA]</scope>
    <source>
        <strain evidence="7">cv. W05</strain>
        <tissue evidence="6">Hypocotyl of etiolated seedlings</tissue>
    </source>
</reference>
<evidence type="ECO:0000313" key="7">
    <source>
        <dbReference type="Proteomes" id="UP000289340"/>
    </source>
</evidence>
<dbReference type="EMBL" id="QZWG01000010">
    <property type="protein sequence ID" value="RZB87190.1"/>
    <property type="molecule type" value="Genomic_DNA"/>
</dbReference>
<proteinExistence type="predicted"/>
<feature type="repeat" description="Pumilio" evidence="4">
    <location>
        <begin position="68"/>
        <end position="103"/>
    </location>
</feature>
<evidence type="ECO:0000256" key="2">
    <source>
        <dbReference type="ARBA" id="ARBA00022845"/>
    </source>
</evidence>
<dbReference type="InterPro" id="IPR001313">
    <property type="entry name" value="Pumilio_RNA-bd_rpt"/>
</dbReference>
<dbReference type="InterPro" id="IPR033133">
    <property type="entry name" value="PUM-HD"/>
</dbReference>